<keyword evidence="2 4" id="KW-0697">Rotamase</keyword>
<evidence type="ECO:0000256" key="6">
    <source>
        <dbReference type="SAM" id="MobiDB-lite"/>
    </source>
</evidence>
<keyword evidence="3 4" id="KW-0413">Isomerase</keyword>
<dbReference type="Gene3D" id="3.10.50.40">
    <property type="match status" value="1"/>
</dbReference>
<dbReference type="InterPro" id="IPR046357">
    <property type="entry name" value="PPIase_dom_sf"/>
</dbReference>
<dbReference type="Pfam" id="PF00254">
    <property type="entry name" value="FKBP_C"/>
    <property type="match status" value="1"/>
</dbReference>
<evidence type="ECO:0000256" key="1">
    <source>
        <dbReference type="ARBA" id="ARBA00000971"/>
    </source>
</evidence>
<gene>
    <name evidence="7" type="ORF">GII30_11545</name>
</gene>
<accession>A0A857KJF9</accession>
<organism evidence="7">
    <name type="scientific">Gordonia amarae</name>
    <dbReference type="NCBI Taxonomy" id="36821"/>
    <lineage>
        <taxon>Bacteria</taxon>
        <taxon>Bacillati</taxon>
        <taxon>Actinomycetota</taxon>
        <taxon>Actinomycetes</taxon>
        <taxon>Mycobacteriales</taxon>
        <taxon>Gordoniaceae</taxon>
        <taxon>Gordonia</taxon>
    </lineage>
</organism>
<feature type="compositionally biased region" description="Low complexity" evidence="6">
    <location>
        <begin position="40"/>
        <end position="59"/>
    </location>
</feature>
<name>A0A857KJF9_9ACTN</name>
<comment type="catalytic activity">
    <reaction evidence="1 4 5">
        <text>[protein]-peptidylproline (omega=180) = [protein]-peptidylproline (omega=0)</text>
        <dbReference type="Rhea" id="RHEA:16237"/>
        <dbReference type="Rhea" id="RHEA-COMP:10747"/>
        <dbReference type="Rhea" id="RHEA-COMP:10748"/>
        <dbReference type="ChEBI" id="CHEBI:83833"/>
        <dbReference type="ChEBI" id="CHEBI:83834"/>
        <dbReference type="EC" id="5.2.1.8"/>
    </reaction>
</comment>
<evidence type="ECO:0000256" key="3">
    <source>
        <dbReference type="ARBA" id="ARBA00023235"/>
    </source>
</evidence>
<proteinExistence type="inferred from homology"/>
<evidence type="ECO:0000313" key="7">
    <source>
        <dbReference type="EMBL" id="QHN39714.1"/>
    </source>
</evidence>
<comment type="similarity">
    <text evidence="5">Belongs to the FKBP-type PPIase family.</text>
</comment>
<feature type="region of interest" description="Disordered" evidence="6">
    <location>
        <begin position="40"/>
        <end position="93"/>
    </location>
</feature>
<dbReference type="AlphaFoldDB" id="A0A857KJF9"/>
<reference evidence="7" key="1">
    <citation type="journal article" date="2021" name="Nat. Microbiol.">
        <title>Cocultivation of an ultrasmall environmental parasitic bacterium with lytic ability against bacteria associated with wastewater foams.</title>
        <authorList>
            <person name="Batinovic S."/>
            <person name="Rose J.J.A."/>
            <person name="Ratcliffe J."/>
            <person name="Seviour R.J."/>
            <person name="Petrovski S."/>
        </authorList>
    </citation>
    <scope>NUCLEOTIDE SEQUENCE</scope>
    <source>
        <strain evidence="7">CON44</strain>
    </source>
</reference>
<sequence>MLPTVWPEPRFGSVYPVKLKHGIVVSVALVGLLAGCGSSDSDSDDSASSTAAADAPDTSQSCPTEAPAADTKPQWSLDGESGKLEMTGSTDSAGPLIKVTKPFKVAKTTVQTLTAGTGPEVSDTATVTVCYTGVNGRDGNVFDSAYQRGEPTSFGVSGVVAGFGKALVGQKVGSTVGVAIIPADGYPDGQPGAGIEKDDTIVFAIKILAAQ</sequence>
<protein>
    <recommendedName>
        <fullName evidence="5">Peptidyl-prolyl cis-trans isomerase</fullName>
        <ecNumber evidence="5">5.2.1.8</ecNumber>
    </recommendedName>
</protein>
<evidence type="ECO:0000256" key="5">
    <source>
        <dbReference type="RuleBase" id="RU003915"/>
    </source>
</evidence>
<evidence type="ECO:0000256" key="2">
    <source>
        <dbReference type="ARBA" id="ARBA00023110"/>
    </source>
</evidence>
<dbReference type="GO" id="GO:0003755">
    <property type="term" value="F:peptidyl-prolyl cis-trans isomerase activity"/>
    <property type="evidence" value="ECO:0007669"/>
    <property type="project" value="UniProtKB-UniRule"/>
</dbReference>
<dbReference type="SUPFAM" id="SSF54534">
    <property type="entry name" value="FKBP-like"/>
    <property type="match status" value="1"/>
</dbReference>
<dbReference type="EMBL" id="CP045810">
    <property type="protein sequence ID" value="QHN39714.1"/>
    <property type="molecule type" value="Genomic_DNA"/>
</dbReference>
<dbReference type="PROSITE" id="PS50059">
    <property type="entry name" value="FKBP_PPIASE"/>
    <property type="match status" value="1"/>
</dbReference>
<dbReference type="InterPro" id="IPR001179">
    <property type="entry name" value="PPIase_FKBP_dom"/>
</dbReference>
<evidence type="ECO:0000256" key="4">
    <source>
        <dbReference type="PROSITE-ProRule" id="PRU00277"/>
    </source>
</evidence>
<dbReference type="EC" id="5.2.1.8" evidence="5"/>